<dbReference type="RefSeq" id="XP_024582219.1">
    <property type="nucleotide sequence ID" value="XM_024716640.1"/>
</dbReference>
<dbReference type="EMBL" id="CCYD01001677">
    <property type="protein sequence ID" value="CEG45850.1"/>
    <property type="molecule type" value="Genomic_DNA"/>
</dbReference>
<evidence type="ECO:0000313" key="1">
    <source>
        <dbReference type="EMBL" id="CEG45850.1"/>
    </source>
</evidence>
<dbReference type="AlphaFoldDB" id="A0A0P1AUL1"/>
<proteinExistence type="predicted"/>
<reference evidence="2" key="1">
    <citation type="submission" date="2014-09" db="EMBL/GenBank/DDBJ databases">
        <authorList>
            <person name="Sharma Rahul"/>
            <person name="Thines Marco"/>
        </authorList>
    </citation>
    <scope>NUCLEOTIDE SEQUENCE [LARGE SCALE GENOMIC DNA]</scope>
</reference>
<name>A0A0P1AUL1_PLAHL</name>
<accession>A0A0P1AUL1</accession>
<protein>
    <submittedName>
        <fullName evidence="1">Uncharacterized protein</fullName>
    </submittedName>
</protein>
<sequence>MIIIFPQFLATSILSTPEFGVERLVSWRLTQTSARILVLFLPEYHIDNQIMKKRTDLQVSNIVTIVFISMDTYTGKLDGGGCVLLFAPNLPEYILVHNNANDYWAVQHIANVAVTPYFASNIYILIFDLVLAHPNRSYSQHDAKFTLQLSPSEQLLAKLGSGPNENEPNTRLSRARKRIKLSRRADSKFPCVKQFLDKSLNDHSLQQMKTMQKAEKPPPFVHNEPSLLASAAGDIVVWSTAFPITMVK</sequence>
<organism evidence="1 2">
    <name type="scientific">Plasmopara halstedii</name>
    <name type="common">Downy mildew of sunflower</name>
    <dbReference type="NCBI Taxonomy" id="4781"/>
    <lineage>
        <taxon>Eukaryota</taxon>
        <taxon>Sar</taxon>
        <taxon>Stramenopiles</taxon>
        <taxon>Oomycota</taxon>
        <taxon>Peronosporomycetes</taxon>
        <taxon>Peronosporales</taxon>
        <taxon>Peronosporaceae</taxon>
        <taxon>Plasmopara</taxon>
    </lineage>
</organism>
<evidence type="ECO:0000313" key="2">
    <source>
        <dbReference type="Proteomes" id="UP000054928"/>
    </source>
</evidence>
<keyword evidence="2" id="KW-1185">Reference proteome</keyword>
<dbReference type="Proteomes" id="UP000054928">
    <property type="component" value="Unassembled WGS sequence"/>
</dbReference>
<dbReference type="GeneID" id="36397178"/>